<dbReference type="AlphaFoldDB" id="A0A3P7E3Y9"/>
<dbReference type="EMBL" id="UYWW01001690">
    <property type="protein sequence ID" value="VDM10864.1"/>
    <property type="molecule type" value="Genomic_DNA"/>
</dbReference>
<evidence type="ECO:0000313" key="2">
    <source>
        <dbReference type="Proteomes" id="UP000270924"/>
    </source>
</evidence>
<gene>
    <name evidence="1" type="ORF">WBA_LOCUS4250</name>
</gene>
<keyword evidence="2" id="KW-1185">Reference proteome</keyword>
<reference evidence="1 2" key="1">
    <citation type="submission" date="2018-11" db="EMBL/GenBank/DDBJ databases">
        <authorList>
            <consortium name="Pathogen Informatics"/>
        </authorList>
    </citation>
    <scope>NUCLEOTIDE SEQUENCE [LARGE SCALE GENOMIC DNA]</scope>
</reference>
<proteinExistence type="predicted"/>
<sequence>MQGQKYPKNLQTLVDSHYSLAIANACTTQKCIILDAVAYASFIQNLFQVQLQMYTLAKLYIPYIILHATARMHHPAVSFRELHTCNCMHMHSAVHFEDYIYATACACI</sequence>
<name>A0A3P7E3Y9_WUCBA</name>
<dbReference type="Proteomes" id="UP000270924">
    <property type="component" value="Unassembled WGS sequence"/>
</dbReference>
<accession>A0A3P7E3Y9</accession>
<evidence type="ECO:0000313" key="1">
    <source>
        <dbReference type="EMBL" id="VDM10864.1"/>
    </source>
</evidence>
<organism evidence="1 2">
    <name type="scientific">Wuchereria bancrofti</name>
    <dbReference type="NCBI Taxonomy" id="6293"/>
    <lineage>
        <taxon>Eukaryota</taxon>
        <taxon>Metazoa</taxon>
        <taxon>Ecdysozoa</taxon>
        <taxon>Nematoda</taxon>
        <taxon>Chromadorea</taxon>
        <taxon>Rhabditida</taxon>
        <taxon>Spirurina</taxon>
        <taxon>Spiruromorpha</taxon>
        <taxon>Filarioidea</taxon>
        <taxon>Onchocercidae</taxon>
        <taxon>Wuchereria</taxon>
    </lineage>
</organism>
<protein>
    <submittedName>
        <fullName evidence="1">Uncharacterized protein</fullName>
    </submittedName>
</protein>
<dbReference type="InParanoid" id="A0A3P7E3Y9"/>